<organism evidence="1 2">
    <name type="scientific">Anaerotignum lactatifermentans</name>
    <dbReference type="NCBI Taxonomy" id="160404"/>
    <lineage>
        <taxon>Bacteria</taxon>
        <taxon>Bacillati</taxon>
        <taxon>Bacillota</taxon>
        <taxon>Clostridia</taxon>
        <taxon>Lachnospirales</taxon>
        <taxon>Anaerotignaceae</taxon>
        <taxon>Anaerotignum</taxon>
    </lineage>
</organism>
<proteinExistence type="predicted"/>
<name>A0A1Y3TWE4_9FIRM</name>
<dbReference type="Proteomes" id="UP000195455">
    <property type="component" value="Unassembled WGS sequence"/>
</dbReference>
<dbReference type="AlphaFoldDB" id="A0A1Y3TWE4"/>
<protein>
    <submittedName>
        <fullName evidence="1">Uncharacterized protein</fullName>
    </submittedName>
</protein>
<evidence type="ECO:0000313" key="2">
    <source>
        <dbReference type="Proteomes" id="UP000195455"/>
    </source>
</evidence>
<reference evidence="2" key="1">
    <citation type="submission" date="2017-04" db="EMBL/GenBank/DDBJ databases">
        <title>Function of individual gut microbiota members based on whole genome sequencing of pure cultures obtained from chicken caecum.</title>
        <authorList>
            <person name="Medvecky M."/>
            <person name="Cejkova D."/>
            <person name="Polansky O."/>
            <person name="Karasova D."/>
            <person name="Kubasova T."/>
            <person name="Cizek A."/>
            <person name="Rychlik I."/>
        </authorList>
    </citation>
    <scope>NUCLEOTIDE SEQUENCE [LARGE SCALE GENOMIC DNA]</scope>
    <source>
        <strain evidence="2">An75</strain>
    </source>
</reference>
<accession>A0A1Y3TWE4</accession>
<comment type="caution">
    <text evidence="1">The sequence shown here is derived from an EMBL/GenBank/DDBJ whole genome shotgun (WGS) entry which is preliminary data.</text>
</comment>
<sequence>MADQISWDIIVFEEANVLSTVPMLCGQLKDDIILSEIDCQKMLQKPILSYTEKTERLIG</sequence>
<dbReference type="EMBL" id="NFHM01000029">
    <property type="protein sequence ID" value="OUN40781.1"/>
    <property type="molecule type" value="Genomic_DNA"/>
</dbReference>
<gene>
    <name evidence="1" type="ORF">B5G26_13775</name>
</gene>
<evidence type="ECO:0000313" key="1">
    <source>
        <dbReference type="EMBL" id="OUN40781.1"/>
    </source>
</evidence>